<dbReference type="PANTHER" id="PTHR30188:SF3">
    <property type="entry name" value="ABC TRANSPORTER PERMEASE"/>
    <property type="match status" value="1"/>
</dbReference>
<dbReference type="Pfam" id="PF02405">
    <property type="entry name" value="MlaE"/>
    <property type="match status" value="1"/>
</dbReference>
<sequence>MTDIASDAGETWLRPVDQAGRVVLEAGGTWTVFAVAELRHIEDPAKGRRNVAAIDIAGIHKLDTAGALEIVRLQKLFPDADVEGGKPEHLALIELVTKGIAAGVVKPQRMGWLAHWLYELGETVMEFFEQTARLLAFFGEVLVVLAGAIRRPRRFRMSSVVAQMHEVWILAMPIVGVLTFLIGVVVAYQGVEQLKAFGAETFTVEAVSISVLRELGVLLTAIIVAGRSGSAFTAQIGTMQVNLELDAMRTMALNPIEWLVVPRIIALTLSMPLLVFFGNMMGLLGGALACMIYLDFTLVQFFDRLRDTVYIWHFWTGMIKAPVFAFVIAAVGCYEGLQVKGSADSVGRQTTKSVVEAIFFVVVLDALFSIIFLVAGV</sequence>
<evidence type="ECO:0000256" key="1">
    <source>
        <dbReference type="ARBA" id="ARBA00003787"/>
    </source>
</evidence>
<dbReference type="RefSeq" id="WP_147851341.1">
    <property type="nucleotide sequence ID" value="NZ_VDUZ01000055.1"/>
</dbReference>
<accession>A0A5C8PA79</accession>
<dbReference type="OrthoDB" id="9806241at2"/>
<dbReference type="InterPro" id="IPR003453">
    <property type="entry name" value="ABC_MlaE_roteobac"/>
</dbReference>
<dbReference type="NCBIfam" id="TIGR00056">
    <property type="entry name" value="MlaE family lipid ABC transporter permease subunit"/>
    <property type="match status" value="1"/>
</dbReference>
<evidence type="ECO:0000313" key="4">
    <source>
        <dbReference type="Proteomes" id="UP000321638"/>
    </source>
</evidence>
<keyword evidence="2" id="KW-1003">Cell membrane</keyword>
<keyword evidence="2" id="KW-0812">Transmembrane</keyword>
<gene>
    <name evidence="3" type="ORF">FHP25_33375</name>
</gene>
<keyword evidence="2" id="KW-1133">Transmembrane helix</keyword>
<comment type="function">
    <text evidence="1">Could be part of an ABC transporter complex.</text>
</comment>
<feature type="transmembrane region" description="Helical" evidence="2">
    <location>
        <begin position="314"/>
        <end position="334"/>
    </location>
</feature>
<comment type="subcellular location">
    <subcellularLocation>
        <location evidence="2">Cell inner membrane</location>
        <topology evidence="2">Multi-pass membrane protein</topology>
    </subcellularLocation>
</comment>
<comment type="caution">
    <text evidence="3">The sequence shown here is derived from an EMBL/GenBank/DDBJ whole genome shotgun (WGS) entry which is preliminary data.</text>
</comment>
<protein>
    <submittedName>
        <fullName evidence="3">ABC transporter permease</fullName>
    </submittedName>
</protein>
<feature type="transmembrane region" description="Helical" evidence="2">
    <location>
        <begin position="169"/>
        <end position="190"/>
    </location>
</feature>
<dbReference type="InterPro" id="IPR030802">
    <property type="entry name" value="Permease_MalE"/>
</dbReference>
<dbReference type="AlphaFoldDB" id="A0A5C8PA79"/>
<dbReference type="GO" id="GO:0043190">
    <property type="term" value="C:ATP-binding cassette (ABC) transporter complex"/>
    <property type="evidence" value="ECO:0007669"/>
    <property type="project" value="InterPro"/>
</dbReference>
<feature type="transmembrane region" description="Helical" evidence="2">
    <location>
        <begin position="354"/>
        <end position="375"/>
    </location>
</feature>
<evidence type="ECO:0000256" key="2">
    <source>
        <dbReference type="RuleBase" id="RU362044"/>
    </source>
</evidence>
<keyword evidence="2" id="KW-0472">Membrane</keyword>
<proteinExistence type="inferred from homology"/>
<dbReference type="PANTHER" id="PTHR30188">
    <property type="entry name" value="ABC TRANSPORTER PERMEASE PROTEIN-RELATED"/>
    <property type="match status" value="1"/>
</dbReference>
<keyword evidence="2" id="KW-0997">Cell inner membrane</keyword>
<feature type="transmembrane region" description="Helical" evidence="2">
    <location>
        <begin position="202"/>
        <end position="225"/>
    </location>
</feature>
<name>A0A5C8PA79_9HYPH</name>
<feature type="transmembrane region" description="Helical" evidence="2">
    <location>
        <begin position="132"/>
        <end position="149"/>
    </location>
</feature>
<dbReference type="Proteomes" id="UP000321638">
    <property type="component" value="Unassembled WGS sequence"/>
</dbReference>
<feature type="transmembrane region" description="Helical" evidence="2">
    <location>
        <begin position="273"/>
        <end position="294"/>
    </location>
</feature>
<dbReference type="EMBL" id="VDUZ01000055">
    <property type="protein sequence ID" value="TXL70664.1"/>
    <property type="molecule type" value="Genomic_DNA"/>
</dbReference>
<evidence type="ECO:0000313" key="3">
    <source>
        <dbReference type="EMBL" id="TXL70664.1"/>
    </source>
</evidence>
<comment type="similarity">
    <text evidence="2">Belongs to the MlaE permease family.</text>
</comment>
<organism evidence="3 4">
    <name type="scientific">Vineibacter terrae</name>
    <dbReference type="NCBI Taxonomy" id="2586908"/>
    <lineage>
        <taxon>Bacteria</taxon>
        <taxon>Pseudomonadati</taxon>
        <taxon>Pseudomonadota</taxon>
        <taxon>Alphaproteobacteria</taxon>
        <taxon>Hyphomicrobiales</taxon>
        <taxon>Vineibacter</taxon>
    </lineage>
</organism>
<reference evidence="3 4" key="1">
    <citation type="submission" date="2019-06" db="EMBL/GenBank/DDBJ databases">
        <title>New taxonomy in bacterial strain CC-CFT640, isolated from vineyard.</title>
        <authorList>
            <person name="Lin S.-Y."/>
            <person name="Tsai C.-F."/>
            <person name="Young C.-C."/>
        </authorList>
    </citation>
    <scope>NUCLEOTIDE SEQUENCE [LARGE SCALE GENOMIC DNA]</scope>
    <source>
        <strain evidence="3 4">CC-CFT640</strain>
    </source>
</reference>
<dbReference type="GO" id="GO:0005548">
    <property type="term" value="F:phospholipid transporter activity"/>
    <property type="evidence" value="ECO:0007669"/>
    <property type="project" value="TreeGrafter"/>
</dbReference>
<keyword evidence="4" id="KW-1185">Reference proteome</keyword>